<dbReference type="EnsemblMetazoa" id="CapteT119324">
    <property type="protein sequence ID" value="CapteP119324"/>
    <property type="gene ID" value="CapteG119324"/>
</dbReference>
<protein>
    <recommendedName>
        <fullName evidence="4">Reverse transcriptase domain-containing protein</fullName>
    </recommendedName>
</protein>
<evidence type="ECO:0000313" key="1">
    <source>
        <dbReference type="EMBL" id="ELU17154.1"/>
    </source>
</evidence>
<reference evidence="3" key="1">
    <citation type="submission" date="2012-12" db="EMBL/GenBank/DDBJ databases">
        <authorList>
            <person name="Hellsten U."/>
            <person name="Grimwood J."/>
            <person name="Chapman J.A."/>
            <person name="Shapiro H."/>
            <person name="Aerts A."/>
            <person name="Otillar R.P."/>
            <person name="Terry A.Y."/>
            <person name="Boore J.L."/>
            <person name="Simakov O."/>
            <person name="Marletaz F."/>
            <person name="Cho S.-J."/>
            <person name="Edsinger-Gonzales E."/>
            <person name="Havlak P."/>
            <person name="Kuo D.-H."/>
            <person name="Larsson T."/>
            <person name="Lv J."/>
            <person name="Arendt D."/>
            <person name="Savage R."/>
            <person name="Osoegawa K."/>
            <person name="de Jong P."/>
            <person name="Lindberg D.R."/>
            <person name="Seaver E.C."/>
            <person name="Weisblat D.A."/>
            <person name="Putnam N.H."/>
            <person name="Grigoriev I.V."/>
            <person name="Rokhsar D.S."/>
        </authorList>
    </citation>
    <scope>NUCLEOTIDE SEQUENCE</scope>
    <source>
        <strain evidence="3">I ESC-2004</strain>
    </source>
</reference>
<sequence>GIVPKELKIARVLPLFKPCDRQSISNYKPISVLPILSKIFESIVVHKLNGYLE</sequence>
<dbReference type="EMBL" id="AMQN01017034">
    <property type="status" value="NOT_ANNOTATED_CDS"/>
    <property type="molecule type" value="Genomic_DNA"/>
</dbReference>
<evidence type="ECO:0008006" key="4">
    <source>
        <dbReference type="Google" id="ProtNLM"/>
    </source>
</evidence>
<organism evidence="1">
    <name type="scientific">Capitella teleta</name>
    <name type="common">Polychaete worm</name>
    <dbReference type="NCBI Taxonomy" id="283909"/>
    <lineage>
        <taxon>Eukaryota</taxon>
        <taxon>Metazoa</taxon>
        <taxon>Spiralia</taxon>
        <taxon>Lophotrochozoa</taxon>
        <taxon>Annelida</taxon>
        <taxon>Polychaeta</taxon>
        <taxon>Sedentaria</taxon>
        <taxon>Scolecida</taxon>
        <taxon>Capitellidae</taxon>
        <taxon>Capitella</taxon>
    </lineage>
</organism>
<proteinExistence type="predicted"/>
<accession>R7VEV5</accession>
<dbReference type="EMBL" id="KB292667">
    <property type="protein sequence ID" value="ELU17154.1"/>
    <property type="molecule type" value="Genomic_DNA"/>
</dbReference>
<keyword evidence="3" id="KW-1185">Reference proteome</keyword>
<evidence type="ECO:0000313" key="2">
    <source>
        <dbReference type="EnsemblMetazoa" id="CapteP119324"/>
    </source>
</evidence>
<feature type="non-terminal residue" evidence="1">
    <location>
        <position position="1"/>
    </location>
</feature>
<name>R7VEV5_CAPTE</name>
<evidence type="ECO:0000313" key="3">
    <source>
        <dbReference type="Proteomes" id="UP000014760"/>
    </source>
</evidence>
<dbReference type="HOGENOM" id="CLU_3074628_0_0_1"/>
<dbReference type="OrthoDB" id="6145148at2759"/>
<dbReference type="Proteomes" id="UP000014760">
    <property type="component" value="Unassembled WGS sequence"/>
</dbReference>
<dbReference type="AlphaFoldDB" id="R7VEV5"/>
<reference evidence="1 3" key="2">
    <citation type="journal article" date="2013" name="Nature">
        <title>Insights into bilaterian evolution from three spiralian genomes.</title>
        <authorList>
            <person name="Simakov O."/>
            <person name="Marletaz F."/>
            <person name="Cho S.J."/>
            <person name="Edsinger-Gonzales E."/>
            <person name="Havlak P."/>
            <person name="Hellsten U."/>
            <person name="Kuo D.H."/>
            <person name="Larsson T."/>
            <person name="Lv J."/>
            <person name="Arendt D."/>
            <person name="Savage R."/>
            <person name="Osoegawa K."/>
            <person name="de Jong P."/>
            <person name="Grimwood J."/>
            <person name="Chapman J.A."/>
            <person name="Shapiro H."/>
            <person name="Aerts A."/>
            <person name="Otillar R.P."/>
            <person name="Terry A.Y."/>
            <person name="Boore J.L."/>
            <person name="Grigoriev I.V."/>
            <person name="Lindberg D.R."/>
            <person name="Seaver E.C."/>
            <person name="Weisblat D.A."/>
            <person name="Putnam N.H."/>
            <person name="Rokhsar D.S."/>
        </authorList>
    </citation>
    <scope>NUCLEOTIDE SEQUENCE</scope>
    <source>
        <strain evidence="1 3">I ESC-2004</strain>
    </source>
</reference>
<reference evidence="2" key="3">
    <citation type="submission" date="2015-06" db="UniProtKB">
        <authorList>
            <consortium name="EnsemblMetazoa"/>
        </authorList>
    </citation>
    <scope>IDENTIFICATION</scope>
</reference>
<gene>
    <name evidence="1" type="ORF">CAPTEDRAFT_119324</name>
</gene>